<dbReference type="EMBL" id="ACIO01000721">
    <property type="protein sequence ID" value="EFC95587.1"/>
    <property type="molecule type" value="Genomic_DNA"/>
</dbReference>
<reference evidence="1 2" key="1">
    <citation type="submission" date="2010-01" db="EMBL/GenBank/DDBJ databases">
        <authorList>
            <person name="Weinstock G."/>
            <person name="Sodergren E."/>
            <person name="Clifton S."/>
            <person name="Fulton L."/>
            <person name="Fulton B."/>
            <person name="Courtney L."/>
            <person name="Fronick C."/>
            <person name="Harrison M."/>
            <person name="Strong C."/>
            <person name="Farmer C."/>
            <person name="Delahaunty K."/>
            <person name="Markovic C."/>
            <person name="Hall O."/>
            <person name="Minx P."/>
            <person name="Tomlinson C."/>
            <person name="Mitreva M."/>
            <person name="Nelson J."/>
            <person name="Hou S."/>
            <person name="Wollam A."/>
            <person name="Pepin K.H."/>
            <person name="Johnson M."/>
            <person name="Bhonagiri V."/>
            <person name="Nash W.E."/>
            <person name="Warren W."/>
            <person name="Chinwalla A."/>
            <person name="Mardis E.R."/>
            <person name="Wilson R.K."/>
        </authorList>
    </citation>
    <scope>NUCLEOTIDE SEQUENCE [LARGE SCALE GENOMIC DNA]</scope>
    <source>
        <strain evidence="1 2">DSM 13479</strain>
    </source>
</reference>
<protein>
    <submittedName>
        <fullName evidence="1">Uncharacterized protein</fullName>
    </submittedName>
</protein>
<accession>D3ARG5</accession>
<dbReference type="AlphaFoldDB" id="D3ARG5"/>
<name>D3ARG5_9FIRM</name>
<evidence type="ECO:0000313" key="1">
    <source>
        <dbReference type="EMBL" id="EFC95587.1"/>
    </source>
</evidence>
<gene>
    <name evidence="1" type="ORF">CLOSTHATH_06221</name>
</gene>
<dbReference type="Proteomes" id="UP000004968">
    <property type="component" value="Unassembled WGS sequence"/>
</dbReference>
<comment type="caution">
    <text evidence="1">The sequence shown here is derived from an EMBL/GenBank/DDBJ whole genome shotgun (WGS) entry which is preliminary data.</text>
</comment>
<sequence length="43" mass="4660">MDAGAGIRRDIAFTGQSKTQALQCQHSSGYWITGGCFFVCFCP</sequence>
<proteinExistence type="predicted"/>
<dbReference type="HOGENOM" id="CLU_3234609_0_0_9"/>
<evidence type="ECO:0000313" key="2">
    <source>
        <dbReference type="Proteomes" id="UP000004968"/>
    </source>
</evidence>
<organism evidence="1 2">
    <name type="scientific">Hungatella hathewayi DSM 13479</name>
    <dbReference type="NCBI Taxonomy" id="566550"/>
    <lineage>
        <taxon>Bacteria</taxon>
        <taxon>Bacillati</taxon>
        <taxon>Bacillota</taxon>
        <taxon>Clostridia</taxon>
        <taxon>Lachnospirales</taxon>
        <taxon>Lachnospiraceae</taxon>
        <taxon>Hungatella</taxon>
    </lineage>
</organism>